<sequence>MAIQRLIEIDGKEVAFKASAAIPRIYRLKYGRDIFKDLSQLEVGMKENDEGQSKLDIESLEIFENIAFVMAKHADLKICEDTSEWLEQFNTFSIYQVLPQLIELWGLNVQSEAEQRKKYKPPKGK</sequence>
<dbReference type="Proteomes" id="UP000440066">
    <property type="component" value="Unassembled WGS sequence"/>
</dbReference>
<reference evidence="1 2" key="1">
    <citation type="submission" date="2019-11" db="EMBL/GenBank/DDBJ databases">
        <title>Characterisation of Fundicoccus ignavus gen. nov. sp. nov., a novel genus of the family Aerococcaceae from bulk tank milk.</title>
        <authorList>
            <person name="Siebert A."/>
            <person name="Huptas C."/>
            <person name="Wenning M."/>
            <person name="Scherer S."/>
            <person name="Doll E.V."/>
        </authorList>
    </citation>
    <scope>NUCLEOTIDE SEQUENCE [LARGE SCALE GENOMIC DNA]</scope>
    <source>
        <strain evidence="1 2">DSM 109652</strain>
    </source>
</reference>
<dbReference type="RefSeq" id="WP_153832166.1">
    <property type="nucleotide sequence ID" value="NZ_WJQT01000006.1"/>
</dbReference>
<proteinExistence type="predicted"/>
<evidence type="ECO:0000313" key="1">
    <source>
        <dbReference type="EMBL" id="MRJ47078.1"/>
    </source>
</evidence>
<dbReference type="AlphaFoldDB" id="A0A844BYF1"/>
<gene>
    <name evidence="1" type="ORF">GF867_05835</name>
</gene>
<comment type="caution">
    <text evidence="1">The sequence shown here is derived from an EMBL/GenBank/DDBJ whole genome shotgun (WGS) entry which is preliminary data.</text>
</comment>
<name>A0A844BYF1_9LACT</name>
<protein>
    <submittedName>
        <fullName evidence="1">Uncharacterized protein</fullName>
    </submittedName>
</protein>
<dbReference type="EMBL" id="WJQT01000006">
    <property type="protein sequence ID" value="MRJ47078.1"/>
    <property type="molecule type" value="Genomic_DNA"/>
</dbReference>
<organism evidence="1 2">
    <name type="scientific">Fundicoccus ignavus</name>
    <dbReference type="NCBI Taxonomy" id="2664442"/>
    <lineage>
        <taxon>Bacteria</taxon>
        <taxon>Bacillati</taxon>
        <taxon>Bacillota</taxon>
        <taxon>Bacilli</taxon>
        <taxon>Lactobacillales</taxon>
        <taxon>Aerococcaceae</taxon>
        <taxon>Fundicoccus</taxon>
    </lineage>
</organism>
<evidence type="ECO:0000313" key="2">
    <source>
        <dbReference type="Proteomes" id="UP000440066"/>
    </source>
</evidence>
<accession>A0A844BYF1</accession>